<gene>
    <name evidence="1" type="primary">cbpM</name>
    <name evidence="1" type="ORF">R70211_06048</name>
</gene>
<organism evidence="1 2">
    <name type="scientific">Paraburkholderia domus</name>
    <dbReference type="NCBI Taxonomy" id="2793075"/>
    <lineage>
        <taxon>Bacteria</taxon>
        <taxon>Pseudomonadati</taxon>
        <taxon>Pseudomonadota</taxon>
        <taxon>Betaproteobacteria</taxon>
        <taxon>Burkholderiales</taxon>
        <taxon>Burkholderiaceae</taxon>
        <taxon>Paraburkholderia</taxon>
    </lineage>
</organism>
<accession>A0A9N8N9T6</accession>
<name>A0A9N8N9T6_9BURK</name>
<sequence>MTIVKEFTTSTYLQGQVVGEDVEFTLIELSRVSGASEEELTLWVSEGVFEPKGAGPQEWRFSGASLRRVHTARRLARDLRINPPGVALALDLLDEIDALRARMTRAHGV</sequence>
<protein>
    <submittedName>
        <fullName evidence="1">Chaperone modulatory protein CbpM</fullName>
    </submittedName>
</protein>
<evidence type="ECO:0000313" key="1">
    <source>
        <dbReference type="EMBL" id="CAE6947299.1"/>
    </source>
</evidence>
<dbReference type="Pfam" id="PF13591">
    <property type="entry name" value="MerR_2"/>
    <property type="match status" value="1"/>
</dbReference>
<dbReference type="RefSeq" id="WP_413231468.1">
    <property type="nucleotide sequence ID" value="NZ_CAJNAS010000021.1"/>
</dbReference>
<dbReference type="Gene3D" id="1.10.1660.10">
    <property type="match status" value="1"/>
</dbReference>
<dbReference type="EMBL" id="CAJNAS010000021">
    <property type="protein sequence ID" value="CAE6947299.1"/>
    <property type="molecule type" value="Genomic_DNA"/>
</dbReference>
<reference evidence="1" key="1">
    <citation type="submission" date="2021-02" db="EMBL/GenBank/DDBJ databases">
        <authorList>
            <person name="Vanwijnsberghe S."/>
        </authorList>
    </citation>
    <scope>NUCLEOTIDE SEQUENCE</scope>
    <source>
        <strain evidence="1">R-70211</strain>
    </source>
</reference>
<dbReference type="Proteomes" id="UP000675121">
    <property type="component" value="Unassembled WGS sequence"/>
</dbReference>
<proteinExistence type="predicted"/>
<dbReference type="AlphaFoldDB" id="A0A9N8N9T6"/>
<evidence type="ECO:0000313" key="2">
    <source>
        <dbReference type="Proteomes" id="UP000675121"/>
    </source>
</evidence>
<keyword evidence="2" id="KW-1185">Reference proteome</keyword>
<comment type="caution">
    <text evidence="1">The sequence shown here is derived from an EMBL/GenBank/DDBJ whole genome shotgun (WGS) entry which is preliminary data.</text>
</comment>